<evidence type="ECO:0000256" key="10">
    <source>
        <dbReference type="ARBA" id="ARBA00031630"/>
    </source>
</evidence>
<dbReference type="InterPro" id="IPR050765">
    <property type="entry name" value="Riboflavin_Biosynth_HTPR"/>
</dbReference>
<evidence type="ECO:0000259" key="14">
    <source>
        <dbReference type="Pfam" id="PF01872"/>
    </source>
</evidence>
<dbReference type="InterPro" id="IPR024072">
    <property type="entry name" value="DHFR-like_dom_sf"/>
</dbReference>
<accession>A0A6A4H5U2</accession>
<evidence type="ECO:0000256" key="12">
    <source>
        <dbReference type="ARBA" id="ARBA00049020"/>
    </source>
</evidence>
<comment type="pathway">
    <text evidence="2">Cofactor biosynthesis; riboflavin biosynthesis.</text>
</comment>
<dbReference type="PANTHER" id="PTHR38011">
    <property type="entry name" value="DIHYDROFOLATE REDUCTASE FAMILY PROTEIN (AFU_ORTHOLOGUE AFUA_8G06820)"/>
    <property type="match status" value="1"/>
</dbReference>
<evidence type="ECO:0000256" key="6">
    <source>
        <dbReference type="ARBA" id="ARBA00022619"/>
    </source>
</evidence>
<evidence type="ECO:0000313" key="15">
    <source>
        <dbReference type="EMBL" id="KAE9393156.1"/>
    </source>
</evidence>
<evidence type="ECO:0000256" key="2">
    <source>
        <dbReference type="ARBA" id="ARBA00005104"/>
    </source>
</evidence>
<dbReference type="GO" id="GO:0009231">
    <property type="term" value="P:riboflavin biosynthetic process"/>
    <property type="evidence" value="ECO:0007669"/>
    <property type="project" value="UniProtKB-KW"/>
</dbReference>
<keyword evidence="16" id="KW-1185">Reference proteome</keyword>
<evidence type="ECO:0000256" key="5">
    <source>
        <dbReference type="ARBA" id="ARBA00015035"/>
    </source>
</evidence>
<keyword evidence="6" id="KW-0686">Riboflavin biosynthesis</keyword>
<evidence type="ECO:0000256" key="11">
    <source>
        <dbReference type="ARBA" id="ARBA00047550"/>
    </source>
</evidence>
<evidence type="ECO:0000256" key="4">
    <source>
        <dbReference type="ARBA" id="ARBA00012851"/>
    </source>
</evidence>
<comment type="function">
    <text evidence="1">Catalyzes an early step in riboflavin biosynthesis, the NADPH-dependent reduction of the ribose side chain of 2,5-diamino-6-ribosylamino-4(3H)-pyrimidinone 5'-phosphate, yielding 2,5-diamino-6-ribitylamino-4(3H)-pyrimidinone 5'-phosphate.</text>
</comment>
<feature type="domain" description="Bacterial bifunctional deaminase-reductase C-terminal" evidence="14">
    <location>
        <begin position="2"/>
        <end position="133"/>
    </location>
</feature>
<reference evidence="15" key="1">
    <citation type="journal article" date="2019" name="Environ. Microbiol.">
        <title>Fungal ecological strategies reflected in gene transcription - a case study of two litter decomposers.</title>
        <authorList>
            <person name="Barbi F."/>
            <person name="Kohler A."/>
            <person name="Barry K."/>
            <person name="Baskaran P."/>
            <person name="Daum C."/>
            <person name="Fauchery L."/>
            <person name="Ihrmark K."/>
            <person name="Kuo A."/>
            <person name="LaButti K."/>
            <person name="Lipzen A."/>
            <person name="Morin E."/>
            <person name="Grigoriev I.V."/>
            <person name="Henrissat B."/>
            <person name="Lindahl B."/>
            <person name="Martin F."/>
        </authorList>
    </citation>
    <scope>NUCLEOTIDE SEQUENCE</scope>
    <source>
        <strain evidence="15">JB14</strain>
    </source>
</reference>
<dbReference type="AlphaFoldDB" id="A0A6A4H5U2"/>
<comment type="similarity">
    <text evidence="3">Belongs to the HTP reductase family.</text>
</comment>
<evidence type="ECO:0000256" key="1">
    <source>
        <dbReference type="ARBA" id="ARBA00003555"/>
    </source>
</evidence>
<protein>
    <recommendedName>
        <fullName evidence="5">2,5-diamino-6-ribosylamino-4(3H)-pyrimidinone 5'-phosphate reductase</fullName>
        <ecNumber evidence="4">1.1.1.302</ecNumber>
    </recommendedName>
    <alternativeName>
        <fullName evidence="10">2,5-diamino-6-(5-phospho-D-ribosylamino)pyrimidin-4(3H)-one reductase</fullName>
    </alternativeName>
    <alternativeName>
        <fullName evidence="9">2,5-diamino-6-ribitylamino-4(3H)-pyrimidinone 5'-phosphate synthase</fullName>
    </alternativeName>
</protein>
<dbReference type="Gene3D" id="3.40.430.10">
    <property type="entry name" value="Dihydrofolate Reductase, subunit A"/>
    <property type="match status" value="2"/>
</dbReference>
<proteinExistence type="inferred from homology"/>
<keyword evidence="7" id="KW-0521">NADP</keyword>
<evidence type="ECO:0000256" key="7">
    <source>
        <dbReference type="ARBA" id="ARBA00022857"/>
    </source>
</evidence>
<evidence type="ECO:0000256" key="8">
    <source>
        <dbReference type="ARBA" id="ARBA00023002"/>
    </source>
</evidence>
<evidence type="ECO:0000256" key="9">
    <source>
        <dbReference type="ARBA" id="ARBA00030073"/>
    </source>
</evidence>
<keyword evidence="8" id="KW-0560">Oxidoreductase</keyword>
<dbReference type="InterPro" id="IPR002734">
    <property type="entry name" value="RibDG_C"/>
</dbReference>
<dbReference type="Proteomes" id="UP000799118">
    <property type="component" value="Unassembled WGS sequence"/>
</dbReference>
<organism evidence="15 16">
    <name type="scientific">Gymnopus androsaceus JB14</name>
    <dbReference type="NCBI Taxonomy" id="1447944"/>
    <lineage>
        <taxon>Eukaryota</taxon>
        <taxon>Fungi</taxon>
        <taxon>Dikarya</taxon>
        <taxon>Basidiomycota</taxon>
        <taxon>Agaricomycotina</taxon>
        <taxon>Agaricomycetes</taxon>
        <taxon>Agaricomycetidae</taxon>
        <taxon>Agaricales</taxon>
        <taxon>Marasmiineae</taxon>
        <taxon>Omphalotaceae</taxon>
        <taxon>Gymnopus</taxon>
    </lineage>
</organism>
<dbReference type="EMBL" id="ML769579">
    <property type="protein sequence ID" value="KAE9393156.1"/>
    <property type="molecule type" value="Genomic_DNA"/>
</dbReference>
<name>A0A6A4H5U2_9AGAR</name>
<evidence type="ECO:0000256" key="13">
    <source>
        <dbReference type="SAM" id="MobiDB-lite"/>
    </source>
</evidence>
<evidence type="ECO:0000313" key="16">
    <source>
        <dbReference type="Proteomes" id="UP000799118"/>
    </source>
</evidence>
<gene>
    <name evidence="15" type="ORF">BT96DRAFT_999695</name>
</gene>
<feature type="region of interest" description="Disordered" evidence="13">
    <location>
        <begin position="18"/>
        <end position="38"/>
    </location>
</feature>
<comment type="catalytic activity">
    <reaction evidence="12">
        <text>2,5-diamino-6-(1-D-ribitylamino)pyrimidin-4(3H)-one 5'-phosphate + NADP(+) = 2,5-diamino-6-(1-D-ribosylamino)pyrimidin-4(3H)-one 5'-phosphate + NADPH + H(+)</text>
        <dbReference type="Rhea" id="RHEA:27278"/>
        <dbReference type="ChEBI" id="CHEBI:15378"/>
        <dbReference type="ChEBI" id="CHEBI:57783"/>
        <dbReference type="ChEBI" id="CHEBI:58349"/>
        <dbReference type="ChEBI" id="CHEBI:58890"/>
        <dbReference type="ChEBI" id="CHEBI:59545"/>
        <dbReference type="EC" id="1.1.1.302"/>
    </reaction>
</comment>
<dbReference type="SUPFAM" id="SSF53597">
    <property type="entry name" value="Dihydrofolate reductase-like"/>
    <property type="match status" value="1"/>
</dbReference>
<sequence length="196" mass="21635">MHDAILIGIGTALNDDPQLNTRHLPAREPNPTNGHHNPYNLPRPIILDSYLRLPLHCKLLKNYVEGRGRRPWATFLFQIVLETLYKLGICSVMVEGGAQVIRSFFSQDGAQATILVDTIIVTVAPTFVGEDGVSYNAAMNEASGFVTCLIVNGHTSYRRFGTLVSASPFMTTYKVPGSRCWPISLEALRDSQMSSL</sequence>
<dbReference type="Pfam" id="PF01872">
    <property type="entry name" value="RibD_C"/>
    <property type="match status" value="1"/>
</dbReference>
<dbReference type="OrthoDB" id="5432at2759"/>
<dbReference type="EC" id="1.1.1.302" evidence="4"/>
<evidence type="ECO:0000256" key="3">
    <source>
        <dbReference type="ARBA" id="ARBA00009723"/>
    </source>
</evidence>
<dbReference type="PANTHER" id="PTHR38011:SF7">
    <property type="entry name" value="2,5-DIAMINO-6-RIBOSYLAMINO-4(3H)-PYRIMIDINONE 5'-PHOSPHATE REDUCTASE"/>
    <property type="match status" value="1"/>
</dbReference>
<comment type="catalytic activity">
    <reaction evidence="11">
        <text>2,5-diamino-6-(1-D-ribitylamino)pyrimidin-4(3H)-one 5'-phosphate + NAD(+) = 2,5-diamino-6-(1-D-ribosylamino)pyrimidin-4(3H)-one 5'-phosphate + NADH + H(+)</text>
        <dbReference type="Rhea" id="RHEA:27274"/>
        <dbReference type="ChEBI" id="CHEBI:15378"/>
        <dbReference type="ChEBI" id="CHEBI:57540"/>
        <dbReference type="ChEBI" id="CHEBI:57945"/>
        <dbReference type="ChEBI" id="CHEBI:58890"/>
        <dbReference type="ChEBI" id="CHEBI:59545"/>
        <dbReference type="EC" id="1.1.1.302"/>
    </reaction>
</comment>
<dbReference type="GO" id="GO:0008703">
    <property type="term" value="F:5-amino-6-(5-phosphoribosylamino)uracil reductase activity"/>
    <property type="evidence" value="ECO:0007669"/>
    <property type="project" value="InterPro"/>
</dbReference>